<evidence type="ECO:0000313" key="3">
    <source>
        <dbReference type="Proteomes" id="UP000002372"/>
    </source>
</evidence>
<dbReference type="InterPro" id="IPR005565">
    <property type="entry name" value="Hemolysn_activator_HlyB_C"/>
</dbReference>
<protein>
    <submittedName>
        <fullName evidence="2">Hemolysin activation/secretion protein</fullName>
    </submittedName>
</protein>
<dbReference type="GO" id="GO:0046819">
    <property type="term" value="P:protein secretion by the type V secretion system"/>
    <property type="evidence" value="ECO:0007669"/>
    <property type="project" value="TreeGrafter"/>
</dbReference>
<dbReference type="GO" id="GO:0098046">
    <property type="term" value="C:type V protein secretion system complex"/>
    <property type="evidence" value="ECO:0007669"/>
    <property type="project" value="TreeGrafter"/>
</dbReference>
<dbReference type="AlphaFoldDB" id="D6CR66"/>
<feature type="domain" description="Haemolysin activator HlyB C-terminal" evidence="1">
    <location>
        <begin position="180"/>
        <end position="484"/>
    </location>
</feature>
<name>D6CR66_THIA3</name>
<organism evidence="2 3">
    <name type="scientific">Thiomonas arsenitoxydans (strain DSM 22701 / CIP 110005 / 3As)</name>
    <dbReference type="NCBI Taxonomy" id="426114"/>
    <lineage>
        <taxon>Bacteria</taxon>
        <taxon>Pseudomonadati</taxon>
        <taxon>Pseudomonadota</taxon>
        <taxon>Betaproteobacteria</taxon>
        <taxon>Burkholderiales</taxon>
        <taxon>Thiomonas</taxon>
    </lineage>
</organism>
<dbReference type="HOGENOM" id="CLU_479633_0_0_4"/>
<dbReference type="eggNOG" id="COG2831">
    <property type="taxonomic scope" value="Bacteria"/>
</dbReference>
<dbReference type="GO" id="GO:0008320">
    <property type="term" value="F:protein transmembrane transporter activity"/>
    <property type="evidence" value="ECO:0007669"/>
    <property type="project" value="TreeGrafter"/>
</dbReference>
<sequence>MSDGLFMALVPEVFTPPTPAPPIVLQQTASRPAATLRLTTAAGLHLTVLGNTLLSPQALRAALEPAESAERAVTLLEAAYRRAGYLLVGLRATPEPATRSVEIQVIEGRLTQVRAQPGVAAFYRGTTFDPALTENALIRRNILAEMYASRSGLGFRPSLAPAPQPGGSLLTVETPPEPQFKPVSGSVVFGNYGSRYVGGDVLGENLTLRPGKGWLLGANYSHGLPNLTRASAGSRSDAGGLMASLVTPWGIYGLSLQRSSYRLGVAGAPYYPQGTTETSALTGSQLVWASPTARFSLNQALTHVAYKSEVLDGAYTLADQNYNYLTLGAQGSRNVQIGTLPGAVNLAVGYNLGLSGKRGTLVYDVPSAPQSRFRNWTLSASWQQNLPKGWSLNAAASGQWGINTQPANQQWVLGGYGSLAAWTSGILSGDGGYLLRTVAQTPNWNWQGWQVNAQAFAEQGAVATHYRAPGVPGWRMLADVGVGLTFTAPWKTSLSVQAARPVANKNVTAATLASQRAVYFVLQQPF</sequence>
<proteinExistence type="predicted"/>
<dbReference type="KEGG" id="thi:THI_0357"/>
<evidence type="ECO:0000313" key="2">
    <source>
        <dbReference type="EMBL" id="CAZ87107.1"/>
    </source>
</evidence>
<dbReference type="InterPro" id="IPR051544">
    <property type="entry name" value="TPS_OM_transporter"/>
</dbReference>
<dbReference type="PANTHER" id="PTHR34597">
    <property type="entry name" value="SLR1661 PROTEIN"/>
    <property type="match status" value="1"/>
</dbReference>
<reference evidence="3" key="2">
    <citation type="journal article" date="2010" name="PLoS Genet.">
        <title>Structure, function, and evolution of the Thiomonas spp. genome.</title>
        <authorList>
            <person name="Arsene-Ploetze F."/>
            <person name="Koechler S."/>
            <person name="Marchal M."/>
            <person name="Coppee J.Y."/>
            <person name="Chandler M."/>
            <person name="Bonnefoy V."/>
            <person name="Brochier-Armanet C."/>
            <person name="Barakat M."/>
            <person name="Barbe V."/>
            <person name="Battaglia-Brunet F."/>
            <person name="Bruneel O."/>
            <person name="Bryan C.G."/>
            <person name="Cleiss-Arnold J."/>
            <person name="Cruveiller S."/>
            <person name="Erhardt M."/>
            <person name="Heinrich-Salmeron A."/>
            <person name="Hommais F."/>
            <person name="Joulian C."/>
            <person name="Krin E."/>
            <person name="Lieutaud A."/>
            <person name="Lievremont D."/>
            <person name="Michel C."/>
            <person name="Muller D."/>
            <person name="Ortet P."/>
            <person name="Proux C."/>
            <person name="Siguier P."/>
            <person name="Roche D."/>
            <person name="Rouy Z."/>
            <person name="Salvignol G."/>
            <person name="Slyemi D."/>
            <person name="Talla E."/>
            <person name="Weiss S."/>
            <person name="Weissenbach J."/>
            <person name="Medigue C."/>
            <person name="Bertin P.N."/>
        </authorList>
    </citation>
    <scope>NUCLEOTIDE SEQUENCE [LARGE SCALE GENOMIC DNA]</scope>
    <source>
        <strain evidence="3">DSM 22701 / CIP 110005 / 3As</strain>
    </source>
</reference>
<evidence type="ECO:0000259" key="1">
    <source>
        <dbReference type="Pfam" id="PF03865"/>
    </source>
</evidence>
<dbReference type="Pfam" id="PF03865">
    <property type="entry name" value="ShlB"/>
    <property type="match status" value="1"/>
</dbReference>
<dbReference type="Proteomes" id="UP000002372">
    <property type="component" value="Chromosome"/>
</dbReference>
<gene>
    <name evidence="2" type="ordered locus">THI_0357</name>
</gene>
<dbReference type="Gene3D" id="2.40.160.50">
    <property type="entry name" value="membrane protein fhac: a member of the omp85/tpsb transporter family"/>
    <property type="match status" value="1"/>
</dbReference>
<reference key="1">
    <citation type="submission" date="2009-07" db="EMBL/GenBank/DDBJ databases">
        <authorList>
            <person name="Genoscope - CEA"/>
        </authorList>
    </citation>
    <scope>NUCLEOTIDE SEQUENCE</scope>
    <source>
        <strain>3As</strain>
    </source>
</reference>
<accession>D6CR66</accession>
<dbReference type="PANTHER" id="PTHR34597:SF3">
    <property type="entry name" value="OUTER MEMBRANE TRANSPORTER CDIB"/>
    <property type="match status" value="1"/>
</dbReference>
<dbReference type="EMBL" id="FP475956">
    <property type="protein sequence ID" value="CAZ87107.1"/>
    <property type="molecule type" value="Genomic_DNA"/>
</dbReference>